<dbReference type="eggNOG" id="ENOG502Z8AD">
    <property type="taxonomic scope" value="Bacteria"/>
</dbReference>
<dbReference type="EMBL" id="CCDP010000001">
    <property type="protein sequence ID" value="CDQ38140.1"/>
    <property type="molecule type" value="Genomic_DNA"/>
</dbReference>
<reference evidence="3 4" key="1">
    <citation type="submission" date="2014-03" db="EMBL/GenBank/DDBJ databases">
        <authorList>
            <person name="Urmite Genomes U."/>
        </authorList>
    </citation>
    <scope>NUCLEOTIDE SEQUENCE [LARGE SCALE GENOMIC DNA]</scope>
    <source>
        <strain evidence="3 4">Vm-5</strain>
    </source>
</reference>
<name>A0A024Q7E6_9BACI</name>
<dbReference type="AlphaFoldDB" id="A0A024Q7E6"/>
<comment type="caution">
    <text evidence="3">The sequence shown here is derived from an EMBL/GenBank/DDBJ whole genome shotgun (WGS) entry which is preliminary data.</text>
</comment>
<evidence type="ECO:0000256" key="1">
    <source>
        <dbReference type="SAM" id="MobiDB-lite"/>
    </source>
</evidence>
<dbReference type="PROSITE" id="PS51257">
    <property type="entry name" value="PROKAR_LIPOPROTEIN"/>
    <property type="match status" value="1"/>
</dbReference>
<gene>
    <name evidence="3" type="ORF">BN990_00407</name>
</gene>
<evidence type="ECO:0008006" key="5">
    <source>
        <dbReference type="Google" id="ProtNLM"/>
    </source>
</evidence>
<dbReference type="RefSeq" id="WP_051738995.1">
    <property type="nucleotide sequence ID" value="NZ_BNER01000001.1"/>
</dbReference>
<reference evidence="4" key="2">
    <citation type="submission" date="2014-05" db="EMBL/GenBank/DDBJ databases">
        <title>Draft genome sequence of Virgibacillus massiliensis Vm-5.</title>
        <authorList>
            <person name="Khelaifia S."/>
            <person name="Croce O."/>
            <person name="Lagier J.C."/>
            <person name="Raoult D."/>
        </authorList>
    </citation>
    <scope>NUCLEOTIDE SEQUENCE [LARGE SCALE GENOMIC DNA]</scope>
    <source>
        <strain evidence="4">Vm-5</strain>
    </source>
</reference>
<protein>
    <recommendedName>
        <fullName evidence="5">Carbohydrate-binding domain-containing protein</fullName>
    </recommendedName>
</protein>
<keyword evidence="2" id="KW-0732">Signal</keyword>
<evidence type="ECO:0000313" key="3">
    <source>
        <dbReference type="EMBL" id="CDQ38140.1"/>
    </source>
</evidence>
<feature type="chain" id="PRO_5001532691" description="Carbohydrate-binding domain-containing protein" evidence="2">
    <location>
        <begin position="27"/>
        <end position="749"/>
    </location>
</feature>
<dbReference type="InterPro" id="IPR025584">
    <property type="entry name" value="Cthe_2159"/>
</dbReference>
<proteinExistence type="predicted"/>
<feature type="region of interest" description="Disordered" evidence="1">
    <location>
        <begin position="717"/>
        <end position="749"/>
    </location>
</feature>
<keyword evidence="4" id="KW-1185">Reference proteome</keyword>
<feature type="compositionally biased region" description="Low complexity" evidence="1">
    <location>
        <begin position="725"/>
        <end position="749"/>
    </location>
</feature>
<sequence precursor="true">MKVKNIWIVFFISILLMISGCGTEQAATTRQSDKLISNLVTYDKEDAYTDWDNEDVTHIYLDKTTANVDGNEGVVVEDQNISIRTTGTYVIEGTLEDGQIVIDAEDDGTVRLVMNGATINSSTSAPIYIKQADKTILSLEGNTENTVTDPEQYTYEDADELKAAIFSKDDLTINGTGNLTVNGNYNDGITSRDELKITGGTIEVTAKDDGIVGRDLFTMKDAAISVTSTGDGIKASNDEDEQKGNIVLQSGSLFVEASKGDGVQAEKAIVAVDGEYTITSGGGSPETIETNQAGGGMEAGGPMGNQDISTMIDRLLEQIDVSEEVKEQLQNAESFEDMQAIIQENPEIQEQMQTSGGMPGGQPPQGKAPQAPNQNNNSQSQENAGNASNTDVSSQSANEETDSENTVSTKGIKAGTDLTIVGGTFTIDALDDAIHSDQDVTISGGESYLSTGDDALHGDGDLTIEGGTTTVAKSLEGVEATNITITEGTTYIHAEDDGINVNGGSTEGEMSGMGGAGGASPSDNGGNATSEQQEQTSTTEEVSSEEGQLLIENGYVYINANGDGLDSNSSIKMTGGKVLVYGPTQSMNGSLDYDQSFIIEGGTLVASGSSGMAQGISEESTQQAIMMTFPEMQDADTSIYLEDSAGEQILGIAPENAFQSVLISTPSLEKDESYTFNAGGKLTGESNDGVYQDATYQEGSLAVDFPLSEVMTYIDESGVTENQSNNMFGGNRGGNQRNGDGNPRSSNQN</sequence>
<accession>A0A024Q7E6</accession>
<feature type="region of interest" description="Disordered" evidence="1">
    <location>
        <begin position="496"/>
        <end position="546"/>
    </location>
</feature>
<evidence type="ECO:0000313" key="4">
    <source>
        <dbReference type="Proteomes" id="UP000028875"/>
    </source>
</evidence>
<feature type="compositionally biased region" description="Polar residues" evidence="1">
    <location>
        <begin position="390"/>
        <end position="409"/>
    </location>
</feature>
<feature type="region of interest" description="Disordered" evidence="1">
    <location>
        <begin position="352"/>
        <end position="409"/>
    </location>
</feature>
<feature type="compositionally biased region" description="Low complexity" evidence="1">
    <location>
        <begin position="529"/>
        <end position="546"/>
    </location>
</feature>
<feature type="signal peptide" evidence="2">
    <location>
        <begin position="1"/>
        <end position="26"/>
    </location>
</feature>
<dbReference type="OrthoDB" id="9812829at2"/>
<dbReference type="STRING" id="1462526.BN990_00407"/>
<evidence type="ECO:0000256" key="2">
    <source>
        <dbReference type="SAM" id="SignalP"/>
    </source>
</evidence>
<organism evidence="3 4">
    <name type="scientific">Virgibacillus massiliensis</name>
    <dbReference type="NCBI Taxonomy" id="1462526"/>
    <lineage>
        <taxon>Bacteria</taxon>
        <taxon>Bacillati</taxon>
        <taxon>Bacillota</taxon>
        <taxon>Bacilli</taxon>
        <taxon>Bacillales</taxon>
        <taxon>Bacillaceae</taxon>
        <taxon>Virgibacillus</taxon>
    </lineage>
</organism>
<dbReference type="Proteomes" id="UP000028875">
    <property type="component" value="Unassembled WGS sequence"/>
</dbReference>
<feature type="compositionally biased region" description="Low complexity" evidence="1">
    <location>
        <begin position="364"/>
        <end position="389"/>
    </location>
</feature>
<dbReference type="Pfam" id="PF14262">
    <property type="entry name" value="Cthe_2159"/>
    <property type="match status" value="2"/>
</dbReference>